<feature type="transmembrane region" description="Helical" evidence="14">
    <location>
        <begin position="642"/>
        <end position="660"/>
    </location>
</feature>
<dbReference type="Pfam" id="PF00295">
    <property type="entry name" value="Glyco_hydro_28"/>
    <property type="match status" value="1"/>
</dbReference>
<dbReference type="GO" id="GO:0016020">
    <property type="term" value="C:membrane"/>
    <property type="evidence" value="ECO:0007669"/>
    <property type="project" value="UniProtKB-SubCell"/>
</dbReference>
<keyword evidence="12 13" id="KW-0326">Glycosidase</keyword>
<keyword evidence="8 13" id="KW-0378">Hydrolase</keyword>
<keyword evidence="5" id="KW-0964">Secreted</keyword>
<evidence type="ECO:0000256" key="3">
    <source>
        <dbReference type="ARBA" id="ARBA00007923"/>
    </source>
</evidence>
<keyword evidence="7" id="KW-0677">Repeat</keyword>
<dbReference type="SMART" id="SM00239">
    <property type="entry name" value="C2"/>
    <property type="match status" value="3"/>
</dbReference>
<dbReference type="Gene3D" id="2.160.20.10">
    <property type="entry name" value="Single-stranded right-handed beta-helix, Pectin lyase-like"/>
    <property type="match status" value="1"/>
</dbReference>
<feature type="domain" description="C2" evidence="15">
    <location>
        <begin position="276"/>
        <end position="400"/>
    </location>
</feature>
<evidence type="ECO:0000256" key="9">
    <source>
        <dbReference type="ARBA" id="ARBA00022837"/>
    </source>
</evidence>
<evidence type="ECO:0000256" key="12">
    <source>
        <dbReference type="ARBA" id="ARBA00023295"/>
    </source>
</evidence>
<evidence type="ECO:0000256" key="7">
    <source>
        <dbReference type="ARBA" id="ARBA00022737"/>
    </source>
</evidence>
<evidence type="ECO:0000256" key="14">
    <source>
        <dbReference type="SAM" id="Phobius"/>
    </source>
</evidence>
<feature type="transmembrane region" description="Helical" evidence="14">
    <location>
        <begin position="530"/>
        <end position="557"/>
    </location>
</feature>
<comment type="similarity">
    <text evidence="4 13">Belongs to the glycosyl hydrolase 28 family.</text>
</comment>
<dbReference type="PANTHER" id="PTHR31425">
    <property type="entry name" value="PHOSPHORIBOSYLANTHRANILATE TRANSFERASE ISOFORM 1"/>
    <property type="match status" value="1"/>
</dbReference>
<dbReference type="SUPFAM" id="SSF51126">
    <property type="entry name" value="Pectin lyase-like"/>
    <property type="match status" value="1"/>
</dbReference>
<dbReference type="InterPro" id="IPR047255">
    <property type="entry name" value="C2D_MCTP_PRT_plant"/>
</dbReference>
<dbReference type="FunFam" id="2.60.40.150:FF:000090">
    <property type="entry name" value="C2 domain-containing protein"/>
    <property type="match status" value="1"/>
</dbReference>
<dbReference type="InterPro" id="IPR047259">
    <property type="entry name" value="QUIRKY-like"/>
</dbReference>
<dbReference type="GO" id="GO:0005975">
    <property type="term" value="P:carbohydrate metabolic process"/>
    <property type="evidence" value="ECO:0007669"/>
    <property type="project" value="InterPro"/>
</dbReference>
<keyword evidence="11 14" id="KW-0472">Membrane</keyword>
<evidence type="ECO:0000256" key="4">
    <source>
        <dbReference type="ARBA" id="ARBA00008834"/>
    </source>
</evidence>
<dbReference type="AlphaFoldDB" id="A0AAW0M4B5"/>
<dbReference type="InterPro" id="IPR000743">
    <property type="entry name" value="Glyco_hydro_28"/>
</dbReference>
<keyword evidence="9" id="KW-0106">Calcium</keyword>
<dbReference type="InterPro" id="IPR012334">
    <property type="entry name" value="Pectin_lyas_fold"/>
</dbReference>
<organism evidence="16 17">
    <name type="scientific">Quercus suber</name>
    <name type="common">Cork oak</name>
    <dbReference type="NCBI Taxonomy" id="58331"/>
    <lineage>
        <taxon>Eukaryota</taxon>
        <taxon>Viridiplantae</taxon>
        <taxon>Streptophyta</taxon>
        <taxon>Embryophyta</taxon>
        <taxon>Tracheophyta</taxon>
        <taxon>Spermatophyta</taxon>
        <taxon>Magnoliopsida</taxon>
        <taxon>eudicotyledons</taxon>
        <taxon>Gunneridae</taxon>
        <taxon>Pentapetalae</taxon>
        <taxon>rosids</taxon>
        <taxon>fabids</taxon>
        <taxon>Fagales</taxon>
        <taxon>Fagaceae</taxon>
        <taxon>Quercus</taxon>
    </lineage>
</organism>
<dbReference type="InterPro" id="IPR035892">
    <property type="entry name" value="C2_domain_sf"/>
</dbReference>
<dbReference type="InterPro" id="IPR013583">
    <property type="entry name" value="MCTP_C"/>
</dbReference>
<gene>
    <name evidence="16" type="primary">FTIP1_6</name>
    <name evidence="16" type="ORF">CFP56_016489</name>
</gene>
<protein>
    <submittedName>
        <fullName evidence="16">Ft-interacting protein 1</fullName>
    </submittedName>
</protein>
<evidence type="ECO:0000256" key="6">
    <source>
        <dbReference type="ARBA" id="ARBA00022692"/>
    </source>
</evidence>
<keyword evidence="10 14" id="KW-1133">Transmembrane helix</keyword>
<evidence type="ECO:0000256" key="11">
    <source>
        <dbReference type="ARBA" id="ARBA00023136"/>
    </source>
</evidence>
<evidence type="ECO:0000256" key="10">
    <source>
        <dbReference type="ARBA" id="ARBA00022989"/>
    </source>
</evidence>
<evidence type="ECO:0000259" key="15">
    <source>
        <dbReference type="PROSITE" id="PS50004"/>
    </source>
</evidence>
<evidence type="ECO:0000313" key="17">
    <source>
        <dbReference type="Proteomes" id="UP000237347"/>
    </source>
</evidence>
<dbReference type="EMBL" id="PKMF04000025">
    <property type="protein sequence ID" value="KAK7857631.1"/>
    <property type="molecule type" value="Genomic_DNA"/>
</dbReference>
<dbReference type="GO" id="GO:0004650">
    <property type="term" value="F:polygalacturonase activity"/>
    <property type="evidence" value="ECO:0007669"/>
    <property type="project" value="InterPro"/>
</dbReference>
<dbReference type="Pfam" id="PF00168">
    <property type="entry name" value="C2"/>
    <property type="match status" value="3"/>
</dbReference>
<dbReference type="InterPro" id="IPR011050">
    <property type="entry name" value="Pectin_lyase_fold/virulence"/>
</dbReference>
<evidence type="ECO:0000256" key="8">
    <source>
        <dbReference type="ARBA" id="ARBA00022801"/>
    </source>
</evidence>
<accession>A0AAW0M4B5</accession>
<feature type="domain" description="C2" evidence="15">
    <location>
        <begin position="20"/>
        <end position="143"/>
    </location>
</feature>
<dbReference type="Pfam" id="PF08372">
    <property type="entry name" value="PRT_C"/>
    <property type="match status" value="1"/>
</dbReference>
<comment type="similarity">
    <text evidence="3">Belongs to the MCTP family.</text>
</comment>
<dbReference type="PROSITE" id="PS50004">
    <property type="entry name" value="C2"/>
    <property type="match status" value="2"/>
</dbReference>
<dbReference type="Proteomes" id="UP000237347">
    <property type="component" value="Unassembled WGS sequence"/>
</dbReference>
<evidence type="ECO:0000256" key="1">
    <source>
        <dbReference type="ARBA" id="ARBA00004141"/>
    </source>
</evidence>
<keyword evidence="6 14" id="KW-0812">Transmembrane</keyword>
<dbReference type="CDD" id="cd08379">
    <property type="entry name" value="C2D_MCTP_PRT_plant"/>
    <property type="match status" value="1"/>
</dbReference>
<keyword evidence="17" id="KW-1185">Reference proteome</keyword>
<name>A0AAW0M4B5_QUESU</name>
<evidence type="ECO:0000256" key="2">
    <source>
        <dbReference type="ARBA" id="ARBA00004191"/>
    </source>
</evidence>
<dbReference type="FunFam" id="2.160.20.10:FF:000111">
    <property type="entry name" value="Pectin lyase-like superfamily protein"/>
    <property type="match status" value="1"/>
</dbReference>
<dbReference type="InterPro" id="IPR000008">
    <property type="entry name" value="C2_dom"/>
</dbReference>
<dbReference type="CDD" id="cd04019">
    <property type="entry name" value="C2C_MCTP_PRT_plant"/>
    <property type="match status" value="1"/>
</dbReference>
<dbReference type="PANTHER" id="PTHR31425:SF50">
    <property type="entry name" value="FT-INTERACTING PROTEIN 3-RELATED"/>
    <property type="match status" value="1"/>
</dbReference>
<reference evidence="16 17" key="1">
    <citation type="journal article" date="2018" name="Sci. Data">
        <title>The draft genome sequence of cork oak.</title>
        <authorList>
            <person name="Ramos A.M."/>
            <person name="Usie A."/>
            <person name="Barbosa P."/>
            <person name="Barros P.M."/>
            <person name="Capote T."/>
            <person name="Chaves I."/>
            <person name="Simoes F."/>
            <person name="Abreu I."/>
            <person name="Carrasquinho I."/>
            <person name="Faro C."/>
            <person name="Guimaraes J.B."/>
            <person name="Mendonca D."/>
            <person name="Nobrega F."/>
            <person name="Rodrigues L."/>
            <person name="Saibo N.J.M."/>
            <person name="Varela M.C."/>
            <person name="Egas C."/>
            <person name="Matos J."/>
            <person name="Miguel C.M."/>
            <person name="Oliveira M.M."/>
            <person name="Ricardo C.P."/>
            <person name="Goncalves S."/>
        </authorList>
    </citation>
    <scope>NUCLEOTIDE SEQUENCE [LARGE SCALE GENOMIC DNA]</scope>
    <source>
        <strain evidence="17">cv. HL8</strain>
    </source>
</reference>
<comment type="caution">
    <text evidence="16">The sequence shown here is derived from an EMBL/GenBank/DDBJ whole genome shotgun (WGS) entry which is preliminary data.</text>
</comment>
<keyword evidence="5" id="KW-0134">Cell wall</keyword>
<dbReference type="InterPro" id="IPR047258">
    <property type="entry name" value="C2C_MCTP_PRT_plant"/>
</dbReference>
<dbReference type="Gene3D" id="2.60.40.150">
    <property type="entry name" value="C2 domain"/>
    <property type="match status" value="3"/>
</dbReference>
<evidence type="ECO:0000313" key="16">
    <source>
        <dbReference type="EMBL" id="KAK7857631.1"/>
    </source>
</evidence>
<evidence type="ECO:0000256" key="5">
    <source>
        <dbReference type="ARBA" id="ARBA00022512"/>
    </source>
</evidence>
<dbReference type="SUPFAM" id="SSF49562">
    <property type="entry name" value="C2 domain (Calcium/lipid-binding domain, CaLB)"/>
    <property type="match status" value="3"/>
</dbReference>
<comment type="subcellular location">
    <subcellularLocation>
        <location evidence="1">Membrane</location>
        <topology evidence="1">Multi-pass membrane protein</topology>
    </subcellularLocation>
    <subcellularLocation>
        <location evidence="2">Secreted</location>
        <location evidence="2">Cell wall</location>
    </subcellularLocation>
</comment>
<evidence type="ECO:0000256" key="13">
    <source>
        <dbReference type="RuleBase" id="RU361169"/>
    </source>
</evidence>
<sequence length="870" mass="98833">MTKPKEDFSIKETSANISATKFTIGPATAYDLVEHMNYLFVNILQARNLIGLAGPNTCDPYVEVKLGNYKATTRFLQKKSNPEWYQVFAFKKEHIQTAEVEVIVKDRANITNEIIGKVSFLQYYSPRLWYLRVNVIQAQDLVIRDKNMKDPEIFVKATLGTVVVRSKVSPKKNVNPTWNEDIMFVAAEPFDDSLVLSVENKLHPKKEESVSLGRYVMALSNVQKRMNNAPASSKWYNLDMPAELKTEQKQVKFASKLNMRISLDGGYHVLDECTQYSSDLRPTAKPLWRPVIGVLHLGILKATGLPEMKPMEKRTDAYCVAKYGSRWVQTRTIVNSLAPQWNEQYTWDVYDPCTVISIGVFDNGHIHGVDTVRGPWHQRIGKVRIRLSTLEMNRVYILSYPLVILQPSGLKKMGEVQLAVRFSCSSLINTINTYSQPLLPKMHYLSPLSVYQLDTLRQQAVYLISLNLSNSQPPLRKEVIGYILDVGSQTWSIRKSKANYDRVTTLLTGFLAMINWFKKIRNWTNPATTIFIYILFLLVVFFPQVILPAMFLFLFLTGLWRYRKRPRLPPHVDANLSHAYTTNEDELDEEFDPIPSRKTCEVLKWRYDRLRIIAARMQTVLGDLATQGERLQSLLSWRDPRATAIFVCFSLIVCLVTYKIPFHYMIVLTGTHVLMHPRLRVDFPSVPQNFLRRIFGSTQVSSSDPKDGYINQFYSLLFLRNGIGSLGKGQQEAGVQNVIVTTVTFTGTHNGVRIKSWGRPSNGFARNILFQHVTMQDVQNPIIIDQNYCPSNEGCLGQVSGDQISDVTYQDIHGTSATEVALKFDCSPEYPCSGIILENVKLTYNNQMAQASCVNAAGTSTGFVQPTGCL</sequence>
<proteinExistence type="inferred from homology"/>